<dbReference type="PANTHER" id="PTHR46371">
    <property type="entry name" value="OS04G0464100 PROTEIN"/>
    <property type="match status" value="1"/>
</dbReference>
<proteinExistence type="predicted"/>
<dbReference type="Gene3D" id="3.30.70.100">
    <property type="match status" value="1"/>
</dbReference>
<dbReference type="EMBL" id="JBCGBO010000002">
    <property type="protein sequence ID" value="KAK9222734.1"/>
    <property type="molecule type" value="Genomic_DNA"/>
</dbReference>
<name>A0AAP0R194_9ROSI</name>
<keyword evidence="2" id="KW-1185">Reference proteome</keyword>
<evidence type="ECO:0000313" key="1">
    <source>
        <dbReference type="EMBL" id="KAK9222734.1"/>
    </source>
</evidence>
<organism evidence="1 2">
    <name type="scientific">Citrus x changshan-huyou</name>
    <dbReference type="NCBI Taxonomy" id="2935761"/>
    <lineage>
        <taxon>Eukaryota</taxon>
        <taxon>Viridiplantae</taxon>
        <taxon>Streptophyta</taxon>
        <taxon>Embryophyta</taxon>
        <taxon>Tracheophyta</taxon>
        <taxon>Spermatophyta</taxon>
        <taxon>Magnoliopsida</taxon>
        <taxon>eudicotyledons</taxon>
        <taxon>Gunneridae</taxon>
        <taxon>Pentapetalae</taxon>
        <taxon>rosids</taxon>
        <taxon>malvids</taxon>
        <taxon>Sapindales</taxon>
        <taxon>Rutaceae</taxon>
        <taxon>Aurantioideae</taxon>
        <taxon>Citrus</taxon>
    </lineage>
</organism>
<dbReference type="InterPro" id="IPR044296">
    <property type="entry name" value="HIPP46"/>
</dbReference>
<evidence type="ECO:0000313" key="2">
    <source>
        <dbReference type="Proteomes" id="UP001428341"/>
    </source>
</evidence>
<gene>
    <name evidence="1" type="ORF">WN944_011170</name>
</gene>
<reference evidence="1 2" key="1">
    <citation type="submission" date="2024-05" db="EMBL/GenBank/DDBJ databases">
        <title>Haplotype-resolved chromosome-level genome assembly of Huyou (Citrus changshanensis).</title>
        <authorList>
            <person name="Miao C."/>
            <person name="Chen W."/>
            <person name="Wu Y."/>
            <person name="Wang L."/>
            <person name="Zhao S."/>
            <person name="Grierson D."/>
            <person name="Xu C."/>
            <person name="Chen K."/>
        </authorList>
    </citation>
    <scope>NUCLEOTIDE SEQUENCE [LARGE SCALE GENOMIC DNA]</scope>
    <source>
        <strain evidence="1">01-14</strain>
        <tissue evidence="1">Leaf</tissue>
    </source>
</reference>
<dbReference type="Proteomes" id="UP001428341">
    <property type="component" value="Unassembled WGS sequence"/>
</dbReference>
<sequence>MKQKLVFKFGVSNKSGSMNAMMAAVSFKGVESAAVREEDMRQIEVIGKGIDAIQLIALMEKEAASIGELLTVSNVDVDGGEKNEENKRAGIQREAKVTLSQNQSRSPYVCRISMV</sequence>
<comment type="caution">
    <text evidence="1">The sequence shown here is derived from an EMBL/GenBank/DDBJ whole genome shotgun (WGS) entry which is preliminary data.</text>
</comment>
<accession>A0AAP0R194</accession>
<dbReference type="AlphaFoldDB" id="A0AAP0R194"/>
<protein>
    <submittedName>
        <fullName evidence="1">Uncharacterized protein</fullName>
    </submittedName>
</protein>